<organism evidence="1">
    <name type="scientific">Anguilla anguilla</name>
    <name type="common">European freshwater eel</name>
    <name type="synonym">Muraena anguilla</name>
    <dbReference type="NCBI Taxonomy" id="7936"/>
    <lineage>
        <taxon>Eukaryota</taxon>
        <taxon>Metazoa</taxon>
        <taxon>Chordata</taxon>
        <taxon>Craniata</taxon>
        <taxon>Vertebrata</taxon>
        <taxon>Euteleostomi</taxon>
        <taxon>Actinopterygii</taxon>
        <taxon>Neopterygii</taxon>
        <taxon>Teleostei</taxon>
        <taxon>Anguilliformes</taxon>
        <taxon>Anguillidae</taxon>
        <taxon>Anguilla</taxon>
    </lineage>
</organism>
<evidence type="ECO:0000313" key="1">
    <source>
        <dbReference type="EMBL" id="JAH93835.1"/>
    </source>
</evidence>
<sequence length="45" mass="5361">MQWRRGCFIISNCFPNGYFASCDLGYNSEYARIPRRADSYHPFSY</sequence>
<reference evidence="1" key="2">
    <citation type="journal article" date="2015" name="Fish Shellfish Immunol.">
        <title>Early steps in the European eel (Anguilla anguilla)-Vibrio vulnificus interaction in the gills: Role of the RtxA13 toxin.</title>
        <authorList>
            <person name="Callol A."/>
            <person name="Pajuelo D."/>
            <person name="Ebbesson L."/>
            <person name="Teles M."/>
            <person name="MacKenzie S."/>
            <person name="Amaro C."/>
        </authorList>
    </citation>
    <scope>NUCLEOTIDE SEQUENCE</scope>
</reference>
<reference evidence="1" key="1">
    <citation type="submission" date="2014-11" db="EMBL/GenBank/DDBJ databases">
        <authorList>
            <person name="Amaro Gonzalez C."/>
        </authorList>
    </citation>
    <scope>NUCLEOTIDE SEQUENCE</scope>
</reference>
<dbReference type="EMBL" id="GBXM01014742">
    <property type="protein sequence ID" value="JAH93835.1"/>
    <property type="molecule type" value="Transcribed_RNA"/>
</dbReference>
<proteinExistence type="predicted"/>
<accession>A0A0E9WW68</accession>
<dbReference type="AlphaFoldDB" id="A0A0E9WW68"/>
<name>A0A0E9WW68_ANGAN</name>
<protein>
    <submittedName>
        <fullName evidence="1">Uncharacterized protein</fullName>
    </submittedName>
</protein>